<evidence type="ECO:0000256" key="8">
    <source>
        <dbReference type="ARBA" id="ARBA00022841"/>
    </source>
</evidence>
<feature type="transmembrane region" description="Helical" evidence="14">
    <location>
        <begin position="80"/>
        <end position="99"/>
    </location>
</feature>
<evidence type="ECO:0000256" key="3">
    <source>
        <dbReference type="ARBA" id="ARBA00010323"/>
    </source>
</evidence>
<evidence type="ECO:0000256" key="5">
    <source>
        <dbReference type="ARBA" id="ARBA00022475"/>
    </source>
</evidence>
<feature type="transmembrane region" description="Helical" evidence="14">
    <location>
        <begin position="119"/>
        <end position="137"/>
    </location>
</feature>
<evidence type="ECO:0000256" key="6">
    <source>
        <dbReference type="ARBA" id="ARBA00022679"/>
    </source>
</evidence>
<proteinExistence type="inferred from homology"/>
<evidence type="ECO:0000256" key="12">
    <source>
        <dbReference type="ARBA" id="ARBA00031030"/>
    </source>
</evidence>
<dbReference type="InterPro" id="IPR024194">
    <property type="entry name" value="Ac/AlaTfrase_AlgI/DltB"/>
</dbReference>
<sequence length="465" mass="51992">MVFSSLIFIFGFLPAFLAVYYVVPARFRSAWILIGSYAFYGWWRLEYLAVVVGISLVSFICANAALAAKSKKRKSLWVKLGVGTDLAVLGYFKYTYFIAESIDAALISFDGASLGVEKIVLPIGISFLTFQSISYILDVSRKDAPPARTVMDFLAFSALFPQLIAGPVLRYKDVADQFQSRTHSLLVFQSGCKRFVQGLAMKLLIADTVAPLADRMFALDAPTMAEAWLGAGAYSIQLLFDFAGYSAMAIGLGLMIGFRFVENFNAPYISQSVTEFWRRWHISLSNWLRDYLYIPLGGNRGGTLKTFRNLMLTMVLGGFWHGANWTFIIWGAWHGLLLSLERAIGSKSRKRVWPRYTGWPFTMVAVIVGWVMFRAATVTDAFEMYRGMVGLNGINISAETIYFNQPIEFVGLIVGAILSIAPSINPRVSVPQYLMSLQLFTPLMFVGCTIVLSARAHSPFLYFQF</sequence>
<evidence type="ECO:0000256" key="10">
    <source>
        <dbReference type="ARBA" id="ARBA00023136"/>
    </source>
</evidence>
<comment type="subcellular location">
    <subcellularLocation>
        <location evidence="1">Cell membrane</location>
        <topology evidence="1">Multi-pass membrane protein</topology>
    </subcellularLocation>
</comment>
<feature type="transmembrane region" description="Helical" evidence="14">
    <location>
        <begin position="353"/>
        <end position="373"/>
    </location>
</feature>
<dbReference type="EMBL" id="FQXB01000007">
    <property type="protein sequence ID" value="SHH41545.1"/>
    <property type="molecule type" value="Genomic_DNA"/>
</dbReference>
<dbReference type="PIRSF" id="PIRSF500217">
    <property type="entry name" value="AlgI"/>
    <property type="match status" value="1"/>
</dbReference>
<dbReference type="RefSeq" id="WP_072902622.1">
    <property type="nucleotide sequence ID" value="NZ_FQXB01000007.1"/>
</dbReference>
<feature type="transmembrane region" description="Helical" evidence="14">
    <location>
        <begin position="149"/>
        <end position="169"/>
    </location>
</feature>
<keyword evidence="16" id="KW-1185">Reference proteome</keyword>
<keyword evidence="5 13" id="KW-1003">Cell membrane</keyword>
<dbReference type="GO" id="GO:0016746">
    <property type="term" value="F:acyltransferase activity"/>
    <property type="evidence" value="ECO:0007669"/>
    <property type="project" value="UniProtKB-KW"/>
</dbReference>
<evidence type="ECO:0000256" key="14">
    <source>
        <dbReference type="SAM" id="Phobius"/>
    </source>
</evidence>
<accession>A0A1M5SSQ8</accession>
<dbReference type="GO" id="GO:0005886">
    <property type="term" value="C:plasma membrane"/>
    <property type="evidence" value="ECO:0007669"/>
    <property type="project" value="UniProtKB-SubCell"/>
</dbReference>
<evidence type="ECO:0000256" key="4">
    <source>
        <dbReference type="ARBA" id="ARBA00016084"/>
    </source>
</evidence>
<dbReference type="InterPro" id="IPR004299">
    <property type="entry name" value="MBOAT_fam"/>
</dbReference>
<dbReference type="PANTHER" id="PTHR13285">
    <property type="entry name" value="ACYLTRANSFERASE"/>
    <property type="match status" value="1"/>
</dbReference>
<feature type="transmembrane region" description="Helical" evidence="14">
    <location>
        <begin position="7"/>
        <end position="27"/>
    </location>
</feature>
<comment type="pathway">
    <text evidence="2">Glycan biosynthesis; alginate biosynthesis.</text>
</comment>
<keyword evidence="11 13" id="KW-0012">Acyltransferase</keyword>
<evidence type="ECO:0000256" key="11">
    <source>
        <dbReference type="ARBA" id="ARBA00023315"/>
    </source>
</evidence>
<feature type="transmembrane region" description="Helical" evidence="14">
    <location>
        <begin position="409"/>
        <end position="425"/>
    </location>
</feature>
<feature type="transmembrane region" description="Helical" evidence="14">
    <location>
        <begin position="242"/>
        <end position="261"/>
    </location>
</feature>
<name>A0A1M5SSQ8_9RHOB</name>
<organism evidence="15 16">
    <name type="scientific">Cognatiyoonia sediminum</name>
    <dbReference type="NCBI Taxonomy" id="1508389"/>
    <lineage>
        <taxon>Bacteria</taxon>
        <taxon>Pseudomonadati</taxon>
        <taxon>Pseudomonadota</taxon>
        <taxon>Alphaproteobacteria</taxon>
        <taxon>Rhodobacterales</taxon>
        <taxon>Paracoccaceae</taxon>
        <taxon>Cognatiyoonia</taxon>
    </lineage>
</organism>
<feature type="transmembrane region" description="Helical" evidence="14">
    <location>
        <begin position="310"/>
        <end position="333"/>
    </location>
</feature>
<comment type="similarity">
    <text evidence="3 13">Belongs to the membrane-bound acyltransferase family.</text>
</comment>
<evidence type="ECO:0000313" key="15">
    <source>
        <dbReference type="EMBL" id="SHH41545.1"/>
    </source>
</evidence>
<gene>
    <name evidence="15" type="ORF">SAMN05444003_3084</name>
</gene>
<evidence type="ECO:0000256" key="1">
    <source>
        <dbReference type="ARBA" id="ARBA00004651"/>
    </source>
</evidence>
<keyword evidence="10 13" id="KW-0472">Membrane</keyword>
<protein>
    <recommendedName>
        <fullName evidence="4">Probable alginate O-acetylase AlgI</fullName>
    </recommendedName>
    <alternativeName>
        <fullName evidence="12">Alginate biosynthesis protein AlgI</fullName>
    </alternativeName>
</protein>
<keyword evidence="8" id="KW-0016">Alginate biosynthesis</keyword>
<reference evidence="15 16" key="1">
    <citation type="submission" date="2016-11" db="EMBL/GenBank/DDBJ databases">
        <authorList>
            <person name="Jaros S."/>
            <person name="Januszkiewicz K."/>
            <person name="Wedrychowicz H."/>
        </authorList>
    </citation>
    <scope>NUCLEOTIDE SEQUENCE [LARGE SCALE GENOMIC DNA]</scope>
    <source>
        <strain evidence="15 16">DSM 28715</strain>
    </source>
</reference>
<evidence type="ECO:0000256" key="7">
    <source>
        <dbReference type="ARBA" id="ARBA00022692"/>
    </source>
</evidence>
<keyword evidence="6 13" id="KW-0808">Transferase</keyword>
<feature type="transmembrane region" description="Helical" evidence="14">
    <location>
        <begin position="47"/>
        <end position="68"/>
    </location>
</feature>
<dbReference type="InterPro" id="IPR051085">
    <property type="entry name" value="MB_O-acyltransferase"/>
</dbReference>
<dbReference type="PIRSF" id="PIRSF016636">
    <property type="entry name" value="AlgI_DltB"/>
    <property type="match status" value="1"/>
</dbReference>
<dbReference type="AlphaFoldDB" id="A0A1M5SSQ8"/>
<evidence type="ECO:0000313" key="16">
    <source>
        <dbReference type="Proteomes" id="UP000184074"/>
    </source>
</evidence>
<evidence type="ECO:0000256" key="13">
    <source>
        <dbReference type="PIRNR" id="PIRNR016636"/>
    </source>
</evidence>
<evidence type="ECO:0000256" key="9">
    <source>
        <dbReference type="ARBA" id="ARBA00022989"/>
    </source>
</evidence>
<keyword evidence="7 14" id="KW-0812">Transmembrane</keyword>
<dbReference type="InterPro" id="IPR028362">
    <property type="entry name" value="AlgI"/>
</dbReference>
<dbReference type="OrthoDB" id="139172at2"/>
<feature type="transmembrane region" description="Helical" evidence="14">
    <location>
        <begin position="437"/>
        <end position="456"/>
    </location>
</feature>
<dbReference type="Proteomes" id="UP000184074">
    <property type="component" value="Unassembled WGS sequence"/>
</dbReference>
<dbReference type="STRING" id="1508389.SAMN05444003_3084"/>
<evidence type="ECO:0000256" key="2">
    <source>
        <dbReference type="ARBA" id="ARBA00005182"/>
    </source>
</evidence>
<dbReference type="PANTHER" id="PTHR13285:SF23">
    <property type="entry name" value="TEICHOIC ACID D-ALANYLTRANSFERASE"/>
    <property type="match status" value="1"/>
</dbReference>
<keyword evidence="9 14" id="KW-1133">Transmembrane helix</keyword>
<dbReference type="Pfam" id="PF03062">
    <property type="entry name" value="MBOAT"/>
    <property type="match status" value="1"/>
</dbReference>
<dbReference type="GO" id="GO:0042121">
    <property type="term" value="P:alginic acid biosynthetic process"/>
    <property type="evidence" value="ECO:0007669"/>
    <property type="project" value="UniProtKB-KW"/>
</dbReference>